<accession>A0A9Q8P770</accession>
<feature type="region of interest" description="Disordered" evidence="1">
    <location>
        <begin position="242"/>
        <end position="284"/>
    </location>
</feature>
<feature type="compositionally biased region" description="Gly residues" evidence="1">
    <location>
        <begin position="249"/>
        <end position="267"/>
    </location>
</feature>
<feature type="compositionally biased region" description="Polar residues" evidence="1">
    <location>
        <begin position="492"/>
        <end position="505"/>
    </location>
</feature>
<feature type="compositionally biased region" description="Basic and acidic residues" evidence="1">
    <location>
        <begin position="354"/>
        <end position="366"/>
    </location>
</feature>
<sequence length="619" mass="62832">MSGEGQSGRGVTDALTAGVNYLTGSSNTTATGNSAIHQDGVEHIQNKLNERGDSGRLAIPEIADPNLIADPNTISTPGLSSQDTPGTSSRNFPLNTSGSTSQSGLSQEGRPQTLPTSELEQRELVRGERGEQTGLPRQVADSYRTAPDVAPQTTGSAEAIHDKREVQQELEGIVAQPAPATSEGVGHGTGAALGSGVISSSHTGAAQSGAVAPQSATGTHGVHGSGYPAVGTEQTVTGIHPGAYTDSGVRGGGVGTTNQTGGVGPVGGASTLSSAPGQYNQGVDFTGHRSAEEVAGHVAGLDAESTRGVPAPKAGWHPDSDAAADGSERGAKDLSAPGFTAGAAHATSGAGLADRTRDDPAFDKSGHSTNSDLTAGAAGLGAGAVLSNSTRDDPAHDPSGTFVPTTQLDGSDRQAHTSEHHTSALGAAAGGAGLAAGVAGAEATRLHDNDTTRKERTDPTDIATDKFRRDPTHSASDDAVLGSSAAGHQASRGETGTSASDLNSTSKERTDPTDSATEKLRKDPAHSASDDHVLGSDAQGAQANRGEHVDHKHPEGHQLQPTSTGKDDPYWQGKESAREHLEHEAREGRTVKENPDSIPTAGGEKLGRKHWGESKKLPE</sequence>
<feature type="compositionally biased region" description="Basic and acidic residues" evidence="1">
    <location>
        <begin position="565"/>
        <end position="595"/>
    </location>
</feature>
<reference evidence="2" key="1">
    <citation type="submission" date="2021-12" db="EMBL/GenBank/DDBJ databases">
        <authorList>
            <person name="Zaccaron A."/>
            <person name="Stergiopoulos I."/>
        </authorList>
    </citation>
    <scope>NUCLEOTIDE SEQUENCE</scope>
    <source>
        <strain evidence="2">Race5_Kim</strain>
    </source>
</reference>
<dbReference type="OMA" id="APKAGWH"/>
<feature type="compositionally biased region" description="Basic and acidic residues" evidence="1">
    <location>
        <begin position="119"/>
        <end position="131"/>
    </location>
</feature>
<dbReference type="Proteomes" id="UP000756132">
    <property type="component" value="Chromosome 4"/>
</dbReference>
<evidence type="ECO:0000313" key="2">
    <source>
        <dbReference type="EMBL" id="UJO15748.1"/>
    </source>
</evidence>
<dbReference type="OrthoDB" id="3650306at2759"/>
<gene>
    <name evidence="2" type="ORF">CLAFUR5_04377</name>
</gene>
<feature type="compositionally biased region" description="Basic and acidic residues" evidence="1">
    <location>
        <begin position="316"/>
        <end position="332"/>
    </location>
</feature>
<evidence type="ECO:0000256" key="1">
    <source>
        <dbReference type="SAM" id="MobiDB-lite"/>
    </source>
</evidence>
<dbReference type="GeneID" id="71984255"/>
<feature type="compositionally biased region" description="Polar residues" evidence="1">
    <location>
        <begin position="72"/>
        <end position="93"/>
    </location>
</feature>
<dbReference type="EMBL" id="CP090166">
    <property type="protein sequence ID" value="UJO15748.1"/>
    <property type="molecule type" value="Genomic_DNA"/>
</dbReference>
<feature type="compositionally biased region" description="Polar residues" evidence="1">
    <location>
        <begin position="270"/>
        <end position="283"/>
    </location>
</feature>
<feature type="compositionally biased region" description="Basic and acidic residues" evidence="1">
    <location>
        <begin position="610"/>
        <end position="619"/>
    </location>
</feature>
<feature type="compositionally biased region" description="Basic and acidic residues" evidence="1">
    <location>
        <begin position="545"/>
        <end position="556"/>
    </location>
</feature>
<feature type="compositionally biased region" description="Basic and acidic residues" evidence="1">
    <location>
        <begin position="506"/>
        <end position="534"/>
    </location>
</feature>
<feature type="compositionally biased region" description="Polar residues" evidence="1">
    <location>
        <begin position="109"/>
        <end position="118"/>
    </location>
</feature>
<proteinExistence type="predicted"/>
<name>A0A9Q8P770_PASFU</name>
<feature type="compositionally biased region" description="Basic and acidic residues" evidence="1">
    <location>
        <begin position="444"/>
        <end position="476"/>
    </location>
</feature>
<feature type="compositionally biased region" description="Polar residues" evidence="1">
    <location>
        <begin position="197"/>
        <end position="206"/>
    </location>
</feature>
<keyword evidence="3" id="KW-1185">Reference proteome</keyword>
<dbReference type="AlphaFoldDB" id="A0A9Q8P770"/>
<dbReference type="KEGG" id="ffu:CLAFUR5_04377"/>
<reference evidence="2" key="2">
    <citation type="journal article" date="2022" name="Microb. Genom.">
        <title>A chromosome-scale genome assembly of the tomato pathogen Cladosporium fulvum reveals a compartmentalized genome architecture and the presence of a dispensable chromosome.</title>
        <authorList>
            <person name="Zaccaron A.Z."/>
            <person name="Chen L.H."/>
            <person name="Samaras A."/>
            <person name="Stergiopoulos I."/>
        </authorList>
    </citation>
    <scope>NUCLEOTIDE SEQUENCE</scope>
    <source>
        <strain evidence="2">Race5_Kim</strain>
    </source>
</reference>
<feature type="compositionally biased region" description="Low complexity" evidence="1">
    <location>
        <begin position="338"/>
        <end position="353"/>
    </location>
</feature>
<feature type="compositionally biased region" description="Low complexity" evidence="1">
    <location>
        <begin position="94"/>
        <end position="107"/>
    </location>
</feature>
<feature type="region of interest" description="Disordered" evidence="1">
    <location>
        <begin position="301"/>
        <end position="619"/>
    </location>
</feature>
<organism evidence="2 3">
    <name type="scientific">Passalora fulva</name>
    <name type="common">Tomato leaf mold</name>
    <name type="synonym">Cladosporium fulvum</name>
    <dbReference type="NCBI Taxonomy" id="5499"/>
    <lineage>
        <taxon>Eukaryota</taxon>
        <taxon>Fungi</taxon>
        <taxon>Dikarya</taxon>
        <taxon>Ascomycota</taxon>
        <taxon>Pezizomycotina</taxon>
        <taxon>Dothideomycetes</taxon>
        <taxon>Dothideomycetidae</taxon>
        <taxon>Mycosphaerellales</taxon>
        <taxon>Mycosphaerellaceae</taxon>
        <taxon>Fulvia</taxon>
    </lineage>
</organism>
<feature type="compositionally biased region" description="Basic and acidic residues" evidence="1">
    <location>
        <begin position="410"/>
        <end position="422"/>
    </location>
</feature>
<protein>
    <submittedName>
        <fullName evidence="2">Uncharacterized protein</fullName>
    </submittedName>
</protein>
<evidence type="ECO:0000313" key="3">
    <source>
        <dbReference type="Proteomes" id="UP000756132"/>
    </source>
</evidence>
<feature type="region of interest" description="Disordered" evidence="1">
    <location>
        <begin position="68"/>
        <end position="229"/>
    </location>
</feature>
<dbReference type="RefSeq" id="XP_047760114.1">
    <property type="nucleotide sequence ID" value="XM_047903525.1"/>
</dbReference>